<comment type="caution">
    <text evidence="2">The sequence shown here is derived from an EMBL/GenBank/DDBJ whole genome shotgun (WGS) entry which is preliminary data.</text>
</comment>
<evidence type="ECO:0000313" key="2">
    <source>
        <dbReference type="EMBL" id="MCQ8116635.1"/>
    </source>
</evidence>
<reference evidence="2 3" key="1">
    <citation type="submission" date="2022-07" db="EMBL/GenBank/DDBJ databases">
        <title>Methylomonas rivi sp. nov., Methylomonas rosea sp. nov., Methylomonas aureus sp. nov. and Methylomonas subterranea sp. nov., four novel methanotrophs isolated from a freshwater creek and the deep terrestrial subsurface.</title>
        <authorList>
            <person name="Abin C."/>
            <person name="Sankaranarayanan K."/>
            <person name="Garner C."/>
            <person name="Sindelar R."/>
            <person name="Kotary K."/>
            <person name="Garner R."/>
            <person name="Barclay S."/>
            <person name="Lawson P."/>
            <person name="Krumholz L."/>
        </authorList>
    </citation>
    <scope>NUCLEOTIDE SEQUENCE [LARGE SCALE GENOMIC DNA]</scope>
    <source>
        <strain evidence="2 3">WSC-7</strain>
    </source>
</reference>
<feature type="region of interest" description="Disordered" evidence="1">
    <location>
        <begin position="27"/>
        <end position="46"/>
    </location>
</feature>
<dbReference type="RefSeq" id="WP_256605870.1">
    <property type="nucleotide sequence ID" value="NZ_JANIBL010000009.1"/>
</dbReference>
<dbReference type="Proteomes" id="UP001524570">
    <property type="component" value="Unassembled WGS sequence"/>
</dbReference>
<name>A0ABT1TPD6_9GAMM</name>
<evidence type="ECO:0000256" key="1">
    <source>
        <dbReference type="SAM" id="MobiDB-lite"/>
    </source>
</evidence>
<evidence type="ECO:0000313" key="3">
    <source>
        <dbReference type="Proteomes" id="UP001524570"/>
    </source>
</evidence>
<dbReference type="EMBL" id="JANIBL010000009">
    <property type="protein sequence ID" value="MCQ8116635.1"/>
    <property type="molecule type" value="Genomic_DNA"/>
</dbReference>
<sequence>MLAQMVKKAAYRALRNNPRIAWEFSEKSAGSFPGTPQPHSSTKREKLPWFPGIKIGIMAGQETPAMDSTGSAEAFLALPPNKAGHVFSGE</sequence>
<keyword evidence="3" id="KW-1185">Reference proteome</keyword>
<accession>A0ABT1TPD6</accession>
<gene>
    <name evidence="2" type="ORF">NP589_04295</name>
</gene>
<organism evidence="2 3">
    <name type="scientific">Methylomonas rosea</name>
    <dbReference type="NCBI Taxonomy" id="2952227"/>
    <lineage>
        <taxon>Bacteria</taxon>
        <taxon>Pseudomonadati</taxon>
        <taxon>Pseudomonadota</taxon>
        <taxon>Gammaproteobacteria</taxon>
        <taxon>Methylococcales</taxon>
        <taxon>Methylococcaceae</taxon>
        <taxon>Methylomonas</taxon>
    </lineage>
</organism>
<proteinExistence type="predicted"/>
<protein>
    <submittedName>
        <fullName evidence="2">Uncharacterized protein</fullName>
    </submittedName>
</protein>